<dbReference type="PaxDb" id="5507-FOXG_05454P0"/>
<proteinExistence type="predicted"/>
<protein>
    <submittedName>
        <fullName evidence="1">Uncharacterized protein</fullName>
    </submittedName>
</protein>
<organism evidence="1">
    <name type="scientific">Fusarium oxysporum (strain Fo5176)</name>
    <name type="common">Fusarium vascular wilt</name>
    <dbReference type="NCBI Taxonomy" id="660025"/>
    <lineage>
        <taxon>Eukaryota</taxon>
        <taxon>Fungi</taxon>
        <taxon>Dikarya</taxon>
        <taxon>Ascomycota</taxon>
        <taxon>Pezizomycotina</taxon>
        <taxon>Sordariomycetes</taxon>
        <taxon>Hypocreomycetidae</taxon>
        <taxon>Hypocreales</taxon>
        <taxon>Nectriaceae</taxon>
        <taxon>Fusarium</taxon>
        <taxon>Fusarium oxysporum species complex</taxon>
    </lineage>
</organism>
<dbReference type="PANTHER" id="PTHR28230">
    <property type="entry name" value="CHROMOSOME 1, WHOLE GENOME SHOTGUN SEQUENCE"/>
    <property type="match status" value="1"/>
</dbReference>
<reference evidence="1" key="1">
    <citation type="journal article" date="2012" name="Mol. Plant Microbe Interact.">
        <title>A highly conserved effector in Fusarium oxysporum is required for full virulence on Arabidopsis.</title>
        <authorList>
            <person name="Thatcher L.F."/>
            <person name="Gardiner D.M."/>
            <person name="Kazan K."/>
            <person name="Manners J."/>
        </authorList>
    </citation>
    <scope>NUCLEOTIDE SEQUENCE [LARGE SCALE GENOMIC DNA]</scope>
    <source>
        <strain evidence="1">Fo5176</strain>
    </source>
</reference>
<dbReference type="OrthoDB" id="5555533at2759"/>
<evidence type="ECO:0000313" key="1">
    <source>
        <dbReference type="EMBL" id="EGU87190.1"/>
    </source>
</evidence>
<dbReference type="STRING" id="660025.F9F794"/>
<accession>F9F794</accession>
<dbReference type="GO" id="GO:0005741">
    <property type="term" value="C:mitochondrial outer membrane"/>
    <property type="evidence" value="ECO:0007669"/>
    <property type="project" value="TreeGrafter"/>
</dbReference>
<dbReference type="GO" id="GO:0070096">
    <property type="term" value="P:mitochondrial outer membrane translocase complex assembly"/>
    <property type="evidence" value="ECO:0007669"/>
    <property type="project" value="InterPro"/>
</dbReference>
<dbReference type="GO" id="GO:0045040">
    <property type="term" value="P:protein insertion into mitochondrial outer membrane"/>
    <property type="evidence" value="ECO:0007669"/>
    <property type="project" value="InterPro"/>
</dbReference>
<dbReference type="InterPro" id="IPR037652">
    <property type="entry name" value="Mim2"/>
</dbReference>
<dbReference type="PANTHER" id="PTHR28230:SF1">
    <property type="entry name" value="MITOCHONDRIAL IMPORT PROTEIN 2"/>
    <property type="match status" value="1"/>
</dbReference>
<dbReference type="AlphaFoldDB" id="F9F794"/>
<sequence length="259" mass="29052">MAQAFEAQSQACIVVGSSLTSPSMIAMRLLLDFAVNGQLLVYWGFLLDVGVANGRFLRIRYCEDLWLGASRAMIYRLYSWIAESARAVANYLSTLLATVSLEASCDLDTQYQPFTTSEDILNVLWPTDISRTALAERICTQVTHITTVNMAADSSLVDLHDASMSDDKDDLDSLPSISTDDIYSDTSDTDAQAEWERSLEQLQLILTMMIVPWMGKYFGRKFAYWSWSRYMEWAHNVDIRLTNKATFKAAGVVETAATL</sequence>
<dbReference type="EMBL" id="AFQF01000699">
    <property type="protein sequence ID" value="EGU87190.1"/>
    <property type="molecule type" value="Genomic_DNA"/>
</dbReference>
<gene>
    <name evidence="1" type="ORF">FOXB_02269</name>
</gene>
<name>F9F794_FUSOF</name>
<comment type="caution">
    <text evidence="1">The sequence shown here is derived from an EMBL/GenBank/DDBJ whole genome shotgun (WGS) entry which is preliminary data.</text>
</comment>
<dbReference type="Pfam" id="PF19117">
    <property type="entry name" value="Mim2"/>
    <property type="match status" value="1"/>
</dbReference>